<dbReference type="OrthoDB" id="5476529at2"/>
<dbReference type="Gene3D" id="2.60.120.260">
    <property type="entry name" value="Galactose-binding domain-like"/>
    <property type="match status" value="2"/>
</dbReference>
<keyword evidence="2" id="KW-0624">Polysaccharide degradation</keyword>
<keyword evidence="7" id="KW-1185">Reference proteome</keyword>
<sequence>MRRKNPSPRATAAAIAALLAALPTVTVPAMASGAEPGDTAAPTAPSGLTLTEPGTGQVRLAWRPASDSVGVTGYDIYANGLLRTTVGADVREHTDPLPAGPGVTYAVRARDAAGNVSADSNSVTRAGTAAATNLAQGKTVTASSHVYHFVAANANDGNIGTYWEGAGGSYPNLLGVALGADAELESVVVKLNPDPIWGPRTQTIAVEGRPQGGTEFATLKPAAEYRFDPATGNTVTIPVSGRASDVRLRYLANTGAPAGQAAEFQILGTPAPNPDLQVSGLSWTPSTPVETDRVTLSATVRNAGTAPSAATDVGLYLGDTKVGTAPVGELAGGASATVSADIGTRDAGEHPVSAKVDEAGKVSEQNEANNAYSSPEPLVVTPVPSSDLVAAPVGWTPGNPAGGAPVNFSVAIRNQGTVASADGPHGITLTITDQTTGAVVKTLTGSHSGAIAAGATTAPVSLGSWTAANGKYTVRTVITSDDNELPVKQPNNTTTQPLFVGRGANMPYEFVEAEDGTLSGGAALVGPNRTIGDLAGEASGRRAVTLNSAGSAVEFTTKGETNTLVTRFSIPDSPGGGGITATLNVYVNGTFHKPITLTSKHAWLYGAEASPGNSPGAGAPRHIYDEASVLLDTTVPAGSKIKLQKDPANTTSYAIDFVNFEKAAPKANPDPARYTTPAGFTHQDVQNALDRVRMDTTGKLAGVYLPAGDYQTSNKFQVYGKPVEVIGAGVWYSRFVAPANQENTDIGFRAEASANGSTFSGFAVFGNYTARIDGPGKVFDFMNVSNMTIRDIWVEHQMCLLWGANTDNTKVYDNRIRDMFADGLNYTNGSTGNHVNNNEARSTGDDSFALFAATDNNSGNQFDNVYENLTAILPWRAAGLAVYGGYNNTFRNLYIADTLTYSGITISSLDFGYPMHGFGPQPTTFSNISLVRDGGHFWGNQTFGAIWVFSASKKFTGIRVSDVDIVDPTYSGIMFQTKYTGSQPENPVEDTVFTNVSISGARRSGDAFDAKSGFGIWVNEMPEPGQGPAVGSATFENLTLRDNHQDIKNTTSTFTIVRKP</sequence>
<dbReference type="Pfam" id="PF07705">
    <property type="entry name" value="CARDB"/>
    <property type="match status" value="1"/>
</dbReference>
<keyword evidence="2" id="KW-0119">Carbohydrate metabolism</keyword>
<dbReference type="InterPro" id="IPR006626">
    <property type="entry name" value="PbH1"/>
</dbReference>
<dbReference type="CDD" id="cd14490">
    <property type="entry name" value="CBM6-CBM35-CBM36_like_1"/>
    <property type="match status" value="1"/>
</dbReference>
<keyword evidence="1" id="KW-0326">Glycosidase</keyword>
<dbReference type="InterPro" id="IPR000421">
    <property type="entry name" value="FA58C"/>
</dbReference>
<gene>
    <name evidence="6" type="ORF">EWH70_01945</name>
</gene>
<reference evidence="6 7" key="1">
    <citation type="submission" date="2019-02" db="EMBL/GenBank/DDBJ databases">
        <title>Draft genome sequence of Amycolatopsis sp. 8-3EHSu isolated from roots of Suaeda maritima.</title>
        <authorList>
            <person name="Duangmal K."/>
            <person name="Chantavorakit T."/>
        </authorList>
    </citation>
    <scope>NUCLEOTIDE SEQUENCE [LARGE SCALE GENOMIC DNA]</scope>
    <source>
        <strain evidence="6 7">8-3EHSu</strain>
    </source>
</reference>
<dbReference type="InterPro" id="IPR011635">
    <property type="entry name" value="CARDB"/>
</dbReference>
<dbReference type="Pfam" id="PF22816">
    <property type="entry name" value="CatAgl_D2"/>
    <property type="match status" value="1"/>
</dbReference>
<dbReference type="GO" id="GO:0016798">
    <property type="term" value="F:hydrolase activity, acting on glycosyl bonds"/>
    <property type="evidence" value="ECO:0007669"/>
    <property type="project" value="UniProtKB-KW"/>
</dbReference>
<feature type="domain" description="F5/8 type C" evidence="5">
    <location>
        <begin position="123"/>
        <end position="269"/>
    </location>
</feature>
<accession>A0A4Q7JFA7</accession>
<name>A0A4Q7JFA7_9PSEU</name>
<evidence type="ECO:0000256" key="2">
    <source>
        <dbReference type="ARBA" id="ARBA00023326"/>
    </source>
</evidence>
<evidence type="ECO:0000256" key="4">
    <source>
        <dbReference type="SAM" id="SignalP"/>
    </source>
</evidence>
<dbReference type="Pfam" id="PF22633">
    <property type="entry name" value="F5_F8_type_C_2"/>
    <property type="match status" value="1"/>
</dbReference>
<dbReference type="PROSITE" id="PS50022">
    <property type="entry name" value="FA58C_3"/>
    <property type="match status" value="1"/>
</dbReference>
<dbReference type="InterPro" id="IPR011050">
    <property type="entry name" value="Pectin_lyase_fold/virulence"/>
</dbReference>
<keyword evidence="6" id="KW-0378">Hydrolase</keyword>
<dbReference type="InterPro" id="IPR036116">
    <property type="entry name" value="FN3_sf"/>
</dbReference>
<dbReference type="SUPFAM" id="SSF49785">
    <property type="entry name" value="Galactose-binding domain-like"/>
    <property type="match status" value="1"/>
</dbReference>
<evidence type="ECO:0000259" key="5">
    <source>
        <dbReference type="PROSITE" id="PS50022"/>
    </source>
</evidence>
<dbReference type="Proteomes" id="UP000292003">
    <property type="component" value="Unassembled WGS sequence"/>
</dbReference>
<evidence type="ECO:0000313" key="7">
    <source>
        <dbReference type="Proteomes" id="UP000292003"/>
    </source>
</evidence>
<dbReference type="SMART" id="SM00710">
    <property type="entry name" value="PbH1"/>
    <property type="match status" value="5"/>
</dbReference>
<dbReference type="InterPro" id="IPR008979">
    <property type="entry name" value="Galactose-bd-like_sf"/>
</dbReference>
<dbReference type="SUPFAM" id="SSF51126">
    <property type="entry name" value="Pectin lyase-like"/>
    <property type="match status" value="1"/>
</dbReference>
<feature type="chain" id="PRO_5020926247" evidence="4">
    <location>
        <begin position="32"/>
        <end position="1060"/>
    </location>
</feature>
<dbReference type="InterPro" id="IPR013783">
    <property type="entry name" value="Ig-like_fold"/>
</dbReference>
<feature type="signal peptide" evidence="4">
    <location>
        <begin position="1"/>
        <end position="31"/>
    </location>
</feature>
<dbReference type="InterPro" id="IPR012334">
    <property type="entry name" value="Pectin_lyas_fold"/>
</dbReference>
<evidence type="ECO:0000256" key="1">
    <source>
        <dbReference type="ARBA" id="ARBA00023295"/>
    </source>
</evidence>
<dbReference type="Gene3D" id="2.60.40.10">
    <property type="entry name" value="Immunoglobulins"/>
    <property type="match status" value="3"/>
</dbReference>
<feature type="region of interest" description="Disordered" evidence="3">
    <location>
        <begin position="33"/>
        <end position="53"/>
    </location>
</feature>
<dbReference type="EMBL" id="SFCC01000001">
    <property type="protein sequence ID" value="RZQ65862.1"/>
    <property type="molecule type" value="Genomic_DNA"/>
</dbReference>
<dbReference type="Pfam" id="PF22815">
    <property type="entry name" value="CatAgl_D1"/>
    <property type="match status" value="1"/>
</dbReference>
<evidence type="ECO:0000313" key="6">
    <source>
        <dbReference type="EMBL" id="RZQ65862.1"/>
    </source>
</evidence>
<dbReference type="InterPro" id="IPR055149">
    <property type="entry name" value="Agl_cat_D2"/>
</dbReference>
<dbReference type="RefSeq" id="WP_130473431.1">
    <property type="nucleotide sequence ID" value="NZ_SFCC01000001.1"/>
</dbReference>
<dbReference type="AlphaFoldDB" id="A0A4Q7JFA7"/>
<organism evidence="6 7">
    <name type="scientific">Amycolatopsis suaedae</name>
    <dbReference type="NCBI Taxonomy" id="2510978"/>
    <lineage>
        <taxon>Bacteria</taxon>
        <taxon>Bacillati</taxon>
        <taxon>Actinomycetota</taxon>
        <taxon>Actinomycetes</taxon>
        <taxon>Pseudonocardiales</taxon>
        <taxon>Pseudonocardiaceae</taxon>
        <taxon>Amycolatopsis</taxon>
    </lineage>
</organism>
<dbReference type="GO" id="GO:0000272">
    <property type="term" value="P:polysaccharide catabolic process"/>
    <property type="evidence" value="ECO:0007669"/>
    <property type="project" value="UniProtKB-KW"/>
</dbReference>
<keyword evidence="4" id="KW-0732">Signal</keyword>
<dbReference type="InterPro" id="IPR033801">
    <property type="entry name" value="CBM6-CBM35-CBM36-like_1"/>
</dbReference>
<dbReference type="CDD" id="cd00063">
    <property type="entry name" value="FN3"/>
    <property type="match status" value="1"/>
</dbReference>
<comment type="caution">
    <text evidence="6">The sequence shown here is derived from an EMBL/GenBank/DDBJ whole genome shotgun (WGS) entry which is preliminary data.</text>
</comment>
<protein>
    <submittedName>
        <fullName evidence="6">Glycosyl hydrolase</fullName>
    </submittedName>
</protein>
<proteinExistence type="predicted"/>
<dbReference type="SUPFAM" id="SSF49265">
    <property type="entry name" value="Fibronectin type III"/>
    <property type="match status" value="1"/>
</dbReference>
<dbReference type="InterPro" id="IPR003961">
    <property type="entry name" value="FN3_dom"/>
</dbReference>
<dbReference type="Gene3D" id="2.160.20.10">
    <property type="entry name" value="Single-stranded right-handed beta-helix, Pectin lyase-like"/>
    <property type="match status" value="1"/>
</dbReference>
<evidence type="ECO:0000256" key="3">
    <source>
        <dbReference type="SAM" id="MobiDB-lite"/>
    </source>
</evidence>